<dbReference type="EMBL" id="LNZH02000185">
    <property type="protein sequence ID" value="OCB88053.1"/>
    <property type="molecule type" value="Genomic_DNA"/>
</dbReference>
<dbReference type="AlphaFoldDB" id="A0A9Q5N8U6"/>
<accession>A0A9Q5N8U6</accession>
<proteinExistence type="predicted"/>
<keyword evidence="3" id="KW-1185">Reference proteome</keyword>
<evidence type="ECO:0000256" key="1">
    <source>
        <dbReference type="SAM" id="MobiDB-lite"/>
    </source>
</evidence>
<feature type="region of interest" description="Disordered" evidence="1">
    <location>
        <begin position="1"/>
        <end position="35"/>
    </location>
</feature>
<comment type="caution">
    <text evidence="2">The sequence shown here is derived from an EMBL/GenBank/DDBJ whole genome shotgun (WGS) entry which is preliminary data.</text>
</comment>
<evidence type="ECO:0000313" key="3">
    <source>
        <dbReference type="Proteomes" id="UP000757232"/>
    </source>
</evidence>
<organism evidence="2 3">
    <name type="scientific">Sanghuangporus baumii</name>
    <name type="common">Phellinus baumii</name>
    <dbReference type="NCBI Taxonomy" id="108892"/>
    <lineage>
        <taxon>Eukaryota</taxon>
        <taxon>Fungi</taxon>
        <taxon>Dikarya</taxon>
        <taxon>Basidiomycota</taxon>
        <taxon>Agaricomycotina</taxon>
        <taxon>Agaricomycetes</taxon>
        <taxon>Hymenochaetales</taxon>
        <taxon>Hymenochaetaceae</taxon>
        <taxon>Sanghuangporus</taxon>
    </lineage>
</organism>
<dbReference type="OrthoDB" id="3165590at2759"/>
<name>A0A9Q5N8U6_SANBA</name>
<sequence>MPRRPPPSSLLLFKGPIPGRGQAKHTLPSAPRPVHVPTDISRAVIRAAPEPRVAITSPYNSAYSRVCAYSTEDVSSGMASRQPRRRSVERGLDTSGLAPSFLPNPSGTSGRIGISVHTTLGSSAGYASAASPSPMTTPSPGSSPSSQPPMRGPWDHSRAISLPIDVGSVLALPKPVAISP</sequence>
<gene>
    <name evidence="2" type="ORF">A7U60_g4838</name>
</gene>
<dbReference type="Proteomes" id="UP000757232">
    <property type="component" value="Unassembled WGS sequence"/>
</dbReference>
<feature type="compositionally biased region" description="Low complexity" evidence="1">
    <location>
        <begin position="121"/>
        <end position="145"/>
    </location>
</feature>
<reference evidence="2" key="1">
    <citation type="submission" date="2016-06" db="EMBL/GenBank/DDBJ databases">
        <title>Draft Genome sequence of the fungus Inonotus baumii.</title>
        <authorList>
            <person name="Zhu H."/>
            <person name="Lin W."/>
        </authorList>
    </citation>
    <scope>NUCLEOTIDE SEQUENCE</scope>
    <source>
        <strain evidence="2">821</strain>
    </source>
</reference>
<protein>
    <submittedName>
        <fullName evidence="2">Uncharacterized protein</fullName>
    </submittedName>
</protein>
<feature type="region of interest" description="Disordered" evidence="1">
    <location>
        <begin position="71"/>
        <end position="158"/>
    </location>
</feature>
<evidence type="ECO:0000313" key="2">
    <source>
        <dbReference type="EMBL" id="OCB88053.1"/>
    </source>
</evidence>